<reference evidence="4 5" key="1">
    <citation type="submission" date="2020-03" db="EMBL/GenBank/DDBJ databases">
        <title>Two novel Motilibacter sp.</title>
        <authorList>
            <person name="Liu S."/>
        </authorList>
    </citation>
    <scope>NUCLEOTIDE SEQUENCE [LARGE SCALE GENOMIC DNA]</scope>
    <source>
        <strain evidence="4 5">E257</strain>
    </source>
</reference>
<dbReference type="InterPro" id="IPR001537">
    <property type="entry name" value="SpoU_MeTrfase"/>
</dbReference>
<dbReference type="GO" id="GO:0032259">
    <property type="term" value="P:methylation"/>
    <property type="evidence" value="ECO:0007669"/>
    <property type="project" value="UniProtKB-KW"/>
</dbReference>
<dbReference type="Proteomes" id="UP000800981">
    <property type="component" value="Unassembled WGS sequence"/>
</dbReference>
<name>A0ABX0GTC6_9ACTN</name>
<dbReference type="GO" id="GO:0008168">
    <property type="term" value="F:methyltransferase activity"/>
    <property type="evidence" value="ECO:0007669"/>
    <property type="project" value="UniProtKB-KW"/>
</dbReference>
<sequence>MAEGEKVILRAVRAGYRVRSALLEERWLPGIAPALAAAGAPAYVADPALLRELTGYEVHRGALAAMQRLPLPSPAELLASSTRVAVLEDVVDHTNLGAVFRAAAALGIEGVLLTPRCADPLYRRSVKVSMGAVFAVPYARFERWPDCYSEIRDAGFRLLAMTPAPDAVALPELPHGERDALLLGTEGDGLTRRALEMSDVRVRIPMDAGIDSLNVAAAAAVTFYAVRYGSGSAR</sequence>
<proteinExistence type="predicted"/>
<dbReference type="EMBL" id="JAANNP010000004">
    <property type="protein sequence ID" value="NHC14141.1"/>
    <property type="molecule type" value="Genomic_DNA"/>
</dbReference>
<dbReference type="SUPFAM" id="SSF55315">
    <property type="entry name" value="L30e-like"/>
    <property type="match status" value="1"/>
</dbReference>
<evidence type="ECO:0000313" key="4">
    <source>
        <dbReference type="EMBL" id="NHC14141.1"/>
    </source>
</evidence>
<dbReference type="Pfam" id="PF00588">
    <property type="entry name" value="SpoU_methylase"/>
    <property type="match status" value="1"/>
</dbReference>
<keyword evidence="1 4" id="KW-0489">Methyltransferase</keyword>
<dbReference type="InterPro" id="IPR029028">
    <property type="entry name" value="Alpha/beta_knot_MTases"/>
</dbReference>
<evidence type="ECO:0000259" key="3">
    <source>
        <dbReference type="Pfam" id="PF00588"/>
    </source>
</evidence>
<keyword evidence="2" id="KW-0808">Transferase</keyword>
<evidence type="ECO:0000313" key="5">
    <source>
        <dbReference type="Proteomes" id="UP000800981"/>
    </source>
</evidence>
<accession>A0ABX0GTC6</accession>
<dbReference type="CDD" id="cd18095">
    <property type="entry name" value="SpoU-like_rRNA-MTase"/>
    <property type="match status" value="1"/>
</dbReference>
<dbReference type="Gene3D" id="3.40.1280.10">
    <property type="match status" value="1"/>
</dbReference>
<comment type="caution">
    <text evidence="4">The sequence shown here is derived from an EMBL/GenBank/DDBJ whole genome shotgun (WGS) entry which is preliminary data.</text>
</comment>
<keyword evidence="5" id="KW-1185">Reference proteome</keyword>
<dbReference type="PANTHER" id="PTHR43191:SF12">
    <property type="entry name" value="RRNA METHYLASE"/>
    <property type="match status" value="1"/>
</dbReference>
<protein>
    <submittedName>
        <fullName evidence="4">RNA methyltransferase</fullName>
    </submittedName>
</protein>
<feature type="domain" description="tRNA/rRNA methyltransferase SpoU type" evidence="3">
    <location>
        <begin position="84"/>
        <end position="224"/>
    </location>
</feature>
<gene>
    <name evidence="4" type="ORF">G9H71_10140</name>
</gene>
<evidence type="ECO:0000256" key="2">
    <source>
        <dbReference type="ARBA" id="ARBA00022679"/>
    </source>
</evidence>
<dbReference type="InterPro" id="IPR051259">
    <property type="entry name" value="rRNA_Methyltransferase"/>
</dbReference>
<dbReference type="InterPro" id="IPR029064">
    <property type="entry name" value="Ribosomal_eL30-like_sf"/>
</dbReference>
<dbReference type="InterPro" id="IPR029026">
    <property type="entry name" value="tRNA_m1G_MTases_N"/>
</dbReference>
<dbReference type="SUPFAM" id="SSF75217">
    <property type="entry name" value="alpha/beta knot"/>
    <property type="match status" value="1"/>
</dbReference>
<organism evidence="4 5">
    <name type="scientific">Motilibacter deserti</name>
    <dbReference type="NCBI Taxonomy" id="2714956"/>
    <lineage>
        <taxon>Bacteria</taxon>
        <taxon>Bacillati</taxon>
        <taxon>Actinomycetota</taxon>
        <taxon>Actinomycetes</taxon>
        <taxon>Motilibacterales</taxon>
        <taxon>Motilibacteraceae</taxon>
        <taxon>Motilibacter</taxon>
    </lineage>
</organism>
<evidence type="ECO:0000256" key="1">
    <source>
        <dbReference type="ARBA" id="ARBA00022603"/>
    </source>
</evidence>
<dbReference type="PANTHER" id="PTHR43191">
    <property type="entry name" value="RRNA METHYLTRANSFERASE 3"/>
    <property type="match status" value="1"/>
</dbReference>